<gene>
    <name evidence="1" type="ORF">AC812_04790</name>
</gene>
<proteinExistence type="predicted"/>
<dbReference type="OrthoDB" id="9960957at2"/>
<accession>A0A0P6XKN7</accession>
<comment type="caution">
    <text evidence="1">The sequence shown here is derived from an EMBL/GenBank/DDBJ whole genome shotgun (WGS) entry which is preliminary data.</text>
</comment>
<dbReference type="Proteomes" id="UP000050514">
    <property type="component" value="Unassembled WGS sequence"/>
</dbReference>
<sequence>MNEQDRNQRIPLSEIVNAIPIQPQYVLLIVTEKDGSRQRVVHCDLREFGEALAIYDGANQYLRGEA</sequence>
<reference evidence="1 2" key="1">
    <citation type="submission" date="2015-07" db="EMBL/GenBank/DDBJ databases">
        <title>Draft genome of Bellilinea caldifistulae DSM 17877.</title>
        <authorList>
            <person name="Hemp J."/>
            <person name="Ward L.M."/>
            <person name="Pace L.A."/>
            <person name="Fischer W.W."/>
        </authorList>
    </citation>
    <scope>NUCLEOTIDE SEQUENCE [LARGE SCALE GENOMIC DNA]</scope>
    <source>
        <strain evidence="1 2">GOMI-1</strain>
    </source>
</reference>
<name>A0A0P6XKN7_9CHLR</name>
<dbReference type="STRING" id="360411.AC812_04790"/>
<dbReference type="EMBL" id="LGHJ01000011">
    <property type="protein sequence ID" value="KPL76641.1"/>
    <property type="molecule type" value="Genomic_DNA"/>
</dbReference>
<keyword evidence="2" id="KW-1185">Reference proteome</keyword>
<dbReference type="AlphaFoldDB" id="A0A0P6XKN7"/>
<evidence type="ECO:0000313" key="2">
    <source>
        <dbReference type="Proteomes" id="UP000050514"/>
    </source>
</evidence>
<evidence type="ECO:0000313" key="1">
    <source>
        <dbReference type="EMBL" id="KPL76641.1"/>
    </source>
</evidence>
<protein>
    <submittedName>
        <fullName evidence="1">Uncharacterized protein</fullName>
    </submittedName>
</protein>
<organism evidence="1 2">
    <name type="scientific">Bellilinea caldifistulae</name>
    <dbReference type="NCBI Taxonomy" id="360411"/>
    <lineage>
        <taxon>Bacteria</taxon>
        <taxon>Bacillati</taxon>
        <taxon>Chloroflexota</taxon>
        <taxon>Anaerolineae</taxon>
        <taxon>Anaerolineales</taxon>
        <taxon>Anaerolineaceae</taxon>
        <taxon>Bellilinea</taxon>
    </lineage>
</organism>
<dbReference type="RefSeq" id="WP_061919717.1">
    <property type="nucleotide sequence ID" value="NZ_DF967971.1"/>
</dbReference>